<organism evidence="2">
    <name type="scientific">marine sediment metagenome</name>
    <dbReference type="NCBI Taxonomy" id="412755"/>
    <lineage>
        <taxon>unclassified sequences</taxon>
        <taxon>metagenomes</taxon>
        <taxon>ecological metagenomes</taxon>
    </lineage>
</organism>
<accession>A0A0F9LNH5</accession>
<name>A0A0F9LNH5_9ZZZZ</name>
<keyword evidence="1" id="KW-0812">Transmembrane</keyword>
<dbReference type="EMBL" id="LAZR01010656">
    <property type="protein sequence ID" value="KKM65810.1"/>
    <property type="molecule type" value="Genomic_DNA"/>
</dbReference>
<sequence>MKLIIILLTIYAPIELTRMIVWQYHYTYPELAGQFVFEVFFIWVFYLLGMYLVKRGVK</sequence>
<keyword evidence="1" id="KW-1133">Transmembrane helix</keyword>
<keyword evidence="1" id="KW-0472">Membrane</keyword>
<proteinExistence type="predicted"/>
<evidence type="ECO:0000313" key="2">
    <source>
        <dbReference type="EMBL" id="KKM65810.1"/>
    </source>
</evidence>
<gene>
    <name evidence="2" type="ORF">LCGC14_1487560</name>
</gene>
<dbReference type="AlphaFoldDB" id="A0A0F9LNH5"/>
<protein>
    <submittedName>
        <fullName evidence="2">Uncharacterized protein</fullName>
    </submittedName>
</protein>
<reference evidence="2" key="1">
    <citation type="journal article" date="2015" name="Nature">
        <title>Complex archaea that bridge the gap between prokaryotes and eukaryotes.</title>
        <authorList>
            <person name="Spang A."/>
            <person name="Saw J.H."/>
            <person name="Jorgensen S.L."/>
            <person name="Zaremba-Niedzwiedzka K."/>
            <person name="Martijn J."/>
            <person name="Lind A.E."/>
            <person name="van Eijk R."/>
            <person name="Schleper C."/>
            <person name="Guy L."/>
            <person name="Ettema T.J."/>
        </authorList>
    </citation>
    <scope>NUCLEOTIDE SEQUENCE</scope>
</reference>
<comment type="caution">
    <text evidence="2">The sequence shown here is derived from an EMBL/GenBank/DDBJ whole genome shotgun (WGS) entry which is preliminary data.</text>
</comment>
<evidence type="ECO:0000256" key="1">
    <source>
        <dbReference type="SAM" id="Phobius"/>
    </source>
</evidence>
<feature type="transmembrane region" description="Helical" evidence="1">
    <location>
        <begin position="35"/>
        <end position="53"/>
    </location>
</feature>